<keyword evidence="3" id="KW-1185">Reference proteome</keyword>
<dbReference type="AlphaFoldDB" id="A0A3N4KHK3"/>
<name>A0A3N4KHK3_9PEZI</name>
<organism evidence="2 3">
    <name type="scientific">Morchella conica CCBAS932</name>
    <dbReference type="NCBI Taxonomy" id="1392247"/>
    <lineage>
        <taxon>Eukaryota</taxon>
        <taxon>Fungi</taxon>
        <taxon>Dikarya</taxon>
        <taxon>Ascomycota</taxon>
        <taxon>Pezizomycotina</taxon>
        <taxon>Pezizomycetes</taxon>
        <taxon>Pezizales</taxon>
        <taxon>Morchellaceae</taxon>
        <taxon>Morchella</taxon>
    </lineage>
</organism>
<dbReference type="OrthoDB" id="10431689at2759"/>
<dbReference type="InParanoid" id="A0A3N4KHK3"/>
<dbReference type="EMBL" id="ML119146">
    <property type="protein sequence ID" value="RPB10044.1"/>
    <property type="molecule type" value="Genomic_DNA"/>
</dbReference>
<evidence type="ECO:0000256" key="1">
    <source>
        <dbReference type="SAM" id="MobiDB-lite"/>
    </source>
</evidence>
<reference evidence="2 3" key="1">
    <citation type="journal article" date="2018" name="Nat. Ecol. Evol.">
        <title>Pezizomycetes genomes reveal the molecular basis of ectomycorrhizal truffle lifestyle.</title>
        <authorList>
            <person name="Murat C."/>
            <person name="Payen T."/>
            <person name="Noel B."/>
            <person name="Kuo A."/>
            <person name="Morin E."/>
            <person name="Chen J."/>
            <person name="Kohler A."/>
            <person name="Krizsan K."/>
            <person name="Balestrini R."/>
            <person name="Da Silva C."/>
            <person name="Montanini B."/>
            <person name="Hainaut M."/>
            <person name="Levati E."/>
            <person name="Barry K.W."/>
            <person name="Belfiori B."/>
            <person name="Cichocki N."/>
            <person name="Clum A."/>
            <person name="Dockter R.B."/>
            <person name="Fauchery L."/>
            <person name="Guy J."/>
            <person name="Iotti M."/>
            <person name="Le Tacon F."/>
            <person name="Lindquist E.A."/>
            <person name="Lipzen A."/>
            <person name="Malagnac F."/>
            <person name="Mello A."/>
            <person name="Molinier V."/>
            <person name="Miyauchi S."/>
            <person name="Poulain J."/>
            <person name="Riccioni C."/>
            <person name="Rubini A."/>
            <person name="Sitrit Y."/>
            <person name="Splivallo R."/>
            <person name="Traeger S."/>
            <person name="Wang M."/>
            <person name="Zifcakova L."/>
            <person name="Wipf D."/>
            <person name="Zambonelli A."/>
            <person name="Paolocci F."/>
            <person name="Nowrousian M."/>
            <person name="Ottonello S."/>
            <person name="Baldrian P."/>
            <person name="Spatafora J.W."/>
            <person name="Henrissat B."/>
            <person name="Nagy L.G."/>
            <person name="Aury J.M."/>
            <person name="Wincker P."/>
            <person name="Grigoriev I.V."/>
            <person name="Bonfante P."/>
            <person name="Martin F.M."/>
        </authorList>
    </citation>
    <scope>NUCLEOTIDE SEQUENCE [LARGE SCALE GENOMIC DNA]</scope>
    <source>
        <strain evidence="2 3">CCBAS932</strain>
    </source>
</reference>
<dbReference type="Proteomes" id="UP000277580">
    <property type="component" value="Unassembled WGS sequence"/>
</dbReference>
<gene>
    <name evidence="2" type="ORF">P167DRAFT_281322</name>
</gene>
<accession>A0A3N4KHK3</accession>
<protein>
    <submittedName>
        <fullName evidence="2">Uncharacterized protein</fullName>
    </submittedName>
</protein>
<evidence type="ECO:0000313" key="2">
    <source>
        <dbReference type="EMBL" id="RPB10044.1"/>
    </source>
</evidence>
<evidence type="ECO:0000313" key="3">
    <source>
        <dbReference type="Proteomes" id="UP000277580"/>
    </source>
</evidence>
<sequence length="214" mass="23762">MSSSNTSKPDNLGNFKNPGDMSTRTTAMNTVNTTCSNTGGGPGARSANQHAMSVTTMISPSRISPIDFNLFTSEEWDRFFEASEGFKYSPTVTISRLSPCFGGGSSANTPTTGTQDPTKEYALLRTLPVNESAEFARVEKLVQAEKEIEALKEQNIALQNRYISPSGSFFSLYRWLGLMLKSIYRVANLEREVTVDITLQSRYVITVRLFFPFY</sequence>
<proteinExistence type="predicted"/>
<feature type="region of interest" description="Disordered" evidence="1">
    <location>
        <begin position="1"/>
        <end position="23"/>
    </location>
</feature>